<evidence type="ECO:0000256" key="4">
    <source>
        <dbReference type="ARBA" id="ARBA00046271"/>
    </source>
</evidence>
<dbReference type="PANTHER" id="PTHR12652:SF50">
    <property type="entry name" value="PEROXIN 11"/>
    <property type="match status" value="1"/>
</dbReference>
<keyword evidence="3" id="KW-0576">Peroxisome</keyword>
<keyword evidence="6" id="KW-1185">Reference proteome</keyword>
<dbReference type="Pfam" id="PF05648">
    <property type="entry name" value="PEX11"/>
    <property type="match status" value="1"/>
</dbReference>
<dbReference type="Proteomes" id="UP001150941">
    <property type="component" value="Unassembled WGS sequence"/>
</dbReference>
<dbReference type="GO" id="GO:0016559">
    <property type="term" value="P:peroxisome fission"/>
    <property type="evidence" value="ECO:0007669"/>
    <property type="project" value="InterPro"/>
</dbReference>
<evidence type="ECO:0000313" key="6">
    <source>
        <dbReference type="Proteomes" id="UP001150941"/>
    </source>
</evidence>
<dbReference type="InterPro" id="IPR008733">
    <property type="entry name" value="PEX11"/>
</dbReference>
<dbReference type="EMBL" id="JAPQKS010000003">
    <property type="protein sequence ID" value="KAJ5238951.1"/>
    <property type="molecule type" value="Genomic_DNA"/>
</dbReference>
<accession>A0A9W9P6Q4</accession>
<sequence>MAAPSIQPSFRAHYIRYSGSIAGRDRILQLIQYAARFMAWKLARAKYSPQAVEKYDAIKRQIILTRKLWRVGRFIDLLNGVYLSLPRKAPANPISHYLTLGRQLSLASYLFIDSCTAVDAIGLVKIRSMPRLSRMCIQLWATGLVFGISNGLYRVAGILRARARAVQSSPDGKGGEKVTVQTTSPTSVVAATPIVSAEEQKAVILQLSADIADFHVASSALNLHGLNDGVVSVAGMWSSLIGIYFQWRQTA</sequence>
<evidence type="ECO:0000256" key="3">
    <source>
        <dbReference type="ARBA" id="ARBA00023140"/>
    </source>
</evidence>
<comment type="caution">
    <text evidence="5">The sequence shown here is derived from an EMBL/GenBank/DDBJ whole genome shotgun (WGS) entry which is preliminary data.</text>
</comment>
<dbReference type="RefSeq" id="XP_058331870.1">
    <property type="nucleotide sequence ID" value="XM_058472867.1"/>
</dbReference>
<reference evidence="5" key="1">
    <citation type="submission" date="2022-11" db="EMBL/GenBank/DDBJ databases">
        <authorList>
            <person name="Petersen C."/>
        </authorList>
    </citation>
    <scope>NUCLEOTIDE SEQUENCE</scope>
    <source>
        <strain evidence="5">IBT 19713</strain>
    </source>
</reference>
<dbReference type="GO" id="GO:0005778">
    <property type="term" value="C:peroxisomal membrane"/>
    <property type="evidence" value="ECO:0007669"/>
    <property type="project" value="UniProtKB-SubCell"/>
</dbReference>
<proteinExistence type="predicted"/>
<evidence type="ECO:0000256" key="2">
    <source>
        <dbReference type="ARBA" id="ARBA00023136"/>
    </source>
</evidence>
<dbReference type="GeneID" id="83200170"/>
<organism evidence="5 6">
    <name type="scientific">Penicillium chermesinum</name>
    <dbReference type="NCBI Taxonomy" id="63820"/>
    <lineage>
        <taxon>Eukaryota</taxon>
        <taxon>Fungi</taxon>
        <taxon>Dikarya</taxon>
        <taxon>Ascomycota</taxon>
        <taxon>Pezizomycotina</taxon>
        <taxon>Eurotiomycetes</taxon>
        <taxon>Eurotiomycetidae</taxon>
        <taxon>Eurotiales</taxon>
        <taxon>Aspergillaceae</taxon>
        <taxon>Penicillium</taxon>
    </lineage>
</organism>
<gene>
    <name evidence="5" type="ORF">N7468_003570</name>
</gene>
<evidence type="ECO:0000313" key="5">
    <source>
        <dbReference type="EMBL" id="KAJ5238951.1"/>
    </source>
</evidence>
<reference evidence="5" key="2">
    <citation type="journal article" date="2023" name="IMA Fungus">
        <title>Comparative genomic study of the Penicillium genus elucidates a diverse pangenome and 15 lateral gene transfer events.</title>
        <authorList>
            <person name="Petersen C."/>
            <person name="Sorensen T."/>
            <person name="Nielsen M.R."/>
            <person name="Sondergaard T.E."/>
            <person name="Sorensen J.L."/>
            <person name="Fitzpatrick D.A."/>
            <person name="Frisvad J.C."/>
            <person name="Nielsen K.L."/>
        </authorList>
    </citation>
    <scope>NUCLEOTIDE SEQUENCE</scope>
    <source>
        <strain evidence="5">IBT 19713</strain>
    </source>
</reference>
<keyword evidence="2" id="KW-0472">Membrane</keyword>
<dbReference type="PANTHER" id="PTHR12652">
    <property type="entry name" value="PEROXISOMAL BIOGENESIS FACTOR 11"/>
    <property type="match status" value="1"/>
</dbReference>
<keyword evidence="1" id="KW-0962">Peroxisome biogenesis</keyword>
<protein>
    <recommendedName>
        <fullName evidence="7">Peroxisomal biogenesis factor 11</fullName>
    </recommendedName>
</protein>
<evidence type="ECO:0008006" key="7">
    <source>
        <dbReference type="Google" id="ProtNLM"/>
    </source>
</evidence>
<evidence type="ECO:0000256" key="1">
    <source>
        <dbReference type="ARBA" id="ARBA00022593"/>
    </source>
</evidence>
<comment type="subcellular location">
    <subcellularLocation>
        <location evidence="4">Peroxisome membrane</location>
    </subcellularLocation>
</comment>
<dbReference type="AlphaFoldDB" id="A0A9W9P6Q4"/>
<dbReference type="OrthoDB" id="411017at2759"/>
<name>A0A9W9P6Q4_9EURO</name>